<keyword evidence="5" id="KW-1185">Reference proteome</keyword>
<evidence type="ECO:0000256" key="2">
    <source>
        <dbReference type="PROSITE-ProRule" id="PRU00335"/>
    </source>
</evidence>
<gene>
    <name evidence="4" type="ORF">EV692_0225</name>
</gene>
<evidence type="ECO:0000313" key="4">
    <source>
        <dbReference type="EMBL" id="TCK71165.1"/>
    </source>
</evidence>
<organism evidence="4 5">
    <name type="scientific">Lonepinella koalarum</name>
    <dbReference type="NCBI Taxonomy" id="53417"/>
    <lineage>
        <taxon>Bacteria</taxon>
        <taxon>Pseudomonadati</taxon>
        <taxon>Pseudomonadota</taxon>
        <taxon>Gammaproteobacteria</taxon>
        <taxon>Pasteurellales</taxon>
        <taxon>Pasteurellaceae</taxon>
        <taxon>Lonepinella</taxon>
    </lineage>
</organism>
<dbReference type="Proteomes" id="UP000295496">
    <property type="component" value="Unassembled WGS sequence"/>
</dbReference>
<evidence type="ECO:0000313" key="5">
    <source>
        <dbReference type="Proteomes" id="UP000295496"/>
    </source>
</evidence>
<dbReference type="Pfam" id="PF00440">
    <property type="entry name" value="TetR_N"/>
    <property type="match status" value="1"/>
</dbReference>
<dbReference type="SUPFAM" id="SSF46689">
    <property type="entry name" value="Homeodomain-like"/>
    <property type="match status" value="1"/>
</dbReference>
<dbReference type="InterPro" id="IPR001647">
    <property type="entry name" value="HTH_TetR"/>
</dbReference>
<feature type="DNA-binding region" description="H-T-H motif" evidence="2">
    <location>
        <begin position="34"/>
        <end position="53"/>
    </location>
</feature>
<dbReference type="PANTHER" id="PTHR43479">
    <property type="entry name" value="ACREF/ENVCD OPERON REPRESSOR-RELATED"/>
    <property type="match status" value="1"/>
</dbReference>
<dbReference type="InterPro" id="IPR050624">
    <property type="entry name" value="HTH-type_Tx_Regulator"/>
</dbReference>
<dbReference type="OrthoDB" id="9798857at2"/>
<dbReference type="EMBL" id="SMGJ01000001">
    <property type="protein sequence ID" value="TCK71165.1"/>
    <property type="molecule type" value="Genomic_DNA"/>
</dbReference>
<protein>
    <submittedName>
        <fullName evidence="4">TetR family transcriptional regulator</fullName>
    </submittedName>
</protein>
<reference evidence="4 5" key="1">
    <citation type="submission" date="2019-03" db="EMBL/GenBank/DDBJ databases">
        <title>Genomic Encyclopedia of Type Strains, Phase IV (KMG-IV): sequencing the most valuable type-strain genomes for metagenomic binning, comparative biology and taxonomic classification.</title>
        <authorList>
            <person name="Goeker M."/>
        </authorList>
    </citation>
    <scope>NUCLEOTIDE SEQUENCE [LARGE SCALE GENOMIC DNA]</scope>
    <source>
        <strain evidence="4 5">DSM 10053</strain>
    </source>
</reference>
<name>A0A4R1KZY3_9PAST</name>
<comment type="caution">
    <text evidence="4">The sequence shown here is derived from an EMBL/GenBank/DDBJ whole genome shotgun (WGS) entry which is preliminary data.</text>
</comment>
<keyword evidence="1 2" id="KW-0238">DNA-binding</keyword>
<dbReference type="Gene3D" id="1.10.357.10">
    <property type="entry name" value="Tetracycline Repressor, domain 2"/>
    <property type="match status" value="1"/>
</dbReference>
<dbReference type="AlphaFoldDB" id="A0A4R1KZY3"/>
<evidence type="ECO:0000256" key="1">
    <source>
        <dbReference type="ARBA" id="ARBA00023125"/>
    </source>
</evidence>
<dbReference type="GO" id="GO:0003677">
    <property type="term" value="F:DNA binding"/>
    <property type="evidence" value="ECO:0007669"/>
    <property type="project" value="UniProtKB-UniRule"/>
</dbReference>
<feature type="domain" description="HTH tetR-type" evidence="3">
    <location>
        <begin position="11"/>
        <end position="71"/>
    </location>
</feature>
<sequence length="187" mass="22093">MTASKTDLRIIRSHKLIRQGLIELLNQKSYHDINVQDILDAAMVNRSTFYTYYSGKDDLVGQMILDLKTEIKQLIEQRQQAENLEHFFEIAMPKWYELRHLLLALWKVYTPRHHLFDDMVKMFQQSFIQLAQGKSVSEQDLPLQSLLFAHSFLTAIRFFFEKDEKPNAKKIMTLWQNTLDIASEKKG</sequence>
<dbReference type="RefSeq" id="WP_132299709.1">
    <property type="nucleotide sequence ID" value="NZ_CP170642.1"/>
</dbReference>
<evidence type="ECO:0000259" key="3">
    <source>
        <dbReference type="PROSITE" id="PS50977"/>
    </source>
</evidence>
<accession>A0A4R1KZY3</accession>
<dbReference type="InterPro" id="IPR009057">
    <property type="entry name" value="Homeodomain-like_sf"/>
</dbReference>
<dbReference type="PANTHER" id="PTHR43479:SF7">
    <property type="entry name" value="TETR-FAMILY TRANSCRIPTIONAL REGULATOR"/>
    <property type="match status" value="1"/>
</dbReference>
<proteinExistence type="predicted"/>
<dbReference type="PROSITE" id="PS50977">
    <property type="entry name" value="HTH_TETR_2"/>
    <property type="match status" value="1"/>
</dbReference>